<protein>
    <recommendedName>
        <fullName evidence="3">PHP domain protein</fullName>
    </recommendedName>
</protein>
<dbReference type="PANTHER" id="PTHR42924">
    <property type="entry name" value="EXONUCLEASE"/>
    <property type="match status" value="1"/>
</dbReference>
<dbReference type="RefSeq" id="WP_413781295.1">
    <property type="nucleotide sequence ID" value="NZ_JAUOZS010000001.1"/>
</dbReference>
<reference evidence="1 2" key="1">
    <citation type="submission" date="2023-07" db="EMBL/GenBank/DDBJ databases">
        <title>The novel representative of Negativicutes class, Anaeroselena agilis gen. nov. sp. nov.</title>
        <authorList>
            <person name="Prokofeva M.I."/>
            <person name="Elcheninov A.G."/>
            <person name="Klyukina A."/>
            <person name="Kublanov I.V."/>
            <person name="Frolov E.N."/>
            <person name="Podosokorskaya O.A."/>
        </authorList>
    </citation>
    <scope>NUCLEOTIDE SEQUENCE [LARGE SCALE GENOMIC DNA]</scope>
    <source>
        <strain evidence="1 2">4137-cl</strain>
    </source>
</reference>
<gene>
    <name evidence="1" type="ORF">Q4T40_16400</name>
</gene>
<name>A0ABU3P2R8_9FIRM</name>
<proteinExistence type="predicted"/>
<dbReference type="InterPro" id="IPR052018">
    <property type="entry name" value="PHP_domain"/>
</dbReference>
<dbReference type="Gene3D" id="3.20.20.140">
    <property type="entry name" value="Metal-dependent hydrolases"/>
    <property type="match status" value="1"/>
</dbReference>
<dbReference type="SUPFAM" id="SSF89550">
    <property type="entry name" value="PHP domain-like"/>
    <property type="match status" value="1"/>
</dbReference>
<dbReference type="Proteomes" id="UP001254848">
    <property type="component" value="Unassembled WGS sequence"/>
</dbReference>
<accession>A0ABU3P2R8</accession>
<sequence length="209" mass="23079">MLIDFHTHPLNHRYYYDGLRPETLTARDREDILGLLALGVERGLDAIAVTDHDLALSGLWAAAEARRLGLPIIVVAGCECELYHNREWVHILALGLKAPLEYTPYTPAAELAARIRDQGAVAVLAHPMAYSLAAYHSLKTVVDGVEFRNGAQARRGAADFTAVLDADGYRGLRLCGSDCHWPDKPAPEQWAARTEMNEAEFFRLFGGGR</sequence>
<evidence type="ECO:0008006" key="3">
    <source>
        <dbReference type="Google" id="ProtNLM"/>
    </source>
</evidence>
<evidence type="ECO:0000313" key="1">
    <source>
        <dbReference type="EMBL" id="MDT8902823.1"/>
    </source>
</evidence>
<dbReference type="EMBL" id="JAUOZS010000001">
    <property type="protein sequence ID" value="MDT8902823.1"/>
    <property type="molecule type" value="Genomic_DNA"/>
</dbReference>
<dbReference type="InterPro" id="IPR016195">
    <property type="entry name" value="Pol/histidinol_Pase-like"/>
</dbReference>
<comment type="caution">
    <text evidence="1">The sequence shown here is derived from an EMBL/GenBank/DDBJ whole genome shotgun (WGS) entry which is preliminary data.</text>
</comment>
<evidence type="ECO:0000313" key="2">
    <source>
        <dbReference type="Proteomes" id="UP001254848"/>
    </source>
</evidence>
<keyword evidence="2" id="KW-1185">Reference proteome</keyword>
<organism evidence="1 2">
    <name type="scientific">Anaeroselena agilis</name>
    <dbReference type="NCBI Taxonomy" id="3063788"/>
    <lineage>
        <taxon>Bacteria</taxon>
        <taxon>Bacillati</taxon>
        <taxon>Bacillota</taxon>
        <taxon>Negativicutes</taxon>
        <taxon>Acetonemataceae</taxon>
        <taxon>Anaeroselena</taxon>
    </lineage>
</organism>
<dbReference type="PANTHER" id="PTHR42924:SF3">
    <property type="entry name" value="POLYMERASE_HISTIDINOL PHOSPHATASE N-TERMINAL DOMAIN-CONTAINING PROTEIN"/>
    <property type="match status" value="1"/>
</dbReference>